<dbReference type="InterPro" id="IPR005467">
    <property type="entry name" value="His_kinase_dom"/>
</dbReference>
<evidence type="ECO:0000256" key="11">
    <source>
        <dbReference type="ARBA" id="ARBA00023170"/>
    </source>
</evidence>
<dbReference type="Pfam" id="PF02518">
    <property type="entry name" value="HATPase_c"/>
    <property type="match status" value="1"/>
</dbReference>
<keyword evidence="5" id="KW-0597">Phosphoprotein</keyword>
<dbReference type="RefSeq" id="WP_273909361.1">
    <property type="nucleotide sequence ID" value="NZ_JAMDGX010000015.1"/>
</dbReference>
<evidence type="ECO:0000259" key="13">
    <source>
        <dbReference type="PROSITE" id="PS50109"/>
    </source>
</evidence>
<keyword evidence="15" id="KW-1185">Reference proteome</keyword>
<evidence type="ECO:0000256" key="3">
    <source>
        <dbReference type="ARBA" id="ARBA00012438"/>
    </source>
</evidence>
<dbReference type="InterPro" id="IPR013515">
    <property type="entry name" value="Phytochrome_cen-reg"/>
</dbReference>
<keyword evidence="11" id="KW-0675">Receptor</keyword>
<comment type="caution">
    <text evidence="14">The sequence shown here is derived from an EMBL/GenBank/DDBJ whole genome shotgun (WGS) entry which is preliminary data.</text>
</comment>
<dbReference type="InterPro" id="IPR004358">
    <property type="entry name" value="Sig_transdc_His_kin-like_C"/>
</dbReference>
<dbReference type="PANTHER" id="PTHR43711">
    <property type="entry name" value="TWO-COMPONENT HISTIDINE KINASE"/>
    <property type="match status" value="1"/>
</dbReference>
<evidence type="ECO:0000313" key="14">
    <source>
        <dbReference type="EMBL" id="MDD0989779.1"/>
    </source>
</evidence>
<dbReference type="Pfam" id="PF00512">
    <property type="entry name" value="HisKA"/>
    <property type="match status" value="1"/>
</dbReference>
<dbReference type="Gene3D" id="3.30.450.40">
    <property type="match status" value="1"/>
</dbReference>
<dbReference type="Pfam" id="PF08446">
    <property type="entry name" value="PAS_2"/>
    <property type="match status" value="1"/>
</dbReference>
<keyword evidence="4" id="KW-0600">Photoreceptor protein</keyword>
<dbReference type="InterPro" id="IPR003661">
    <property type="entry name" value="HisK_dim/P_dom"/>
</dbReference>
<dbReference type="InterPro" id="IPR050736">
    <property type="entry name" value="Sensor_HK_Regulatory"/>
</dbReference>
<dbReference type="Gene3D" id="1.10.287.130">
    <property type="match status" value="1"/>
</dbReference>
<evidence type="ECO:0000256" key="6">
    <source>
        <dbReference type="ARBA" id="ARBA00022606"/>
    </source>
</evidence>
<evidence type="ECO:0000256" key="7">
    <source>
        <dbReference type="ARBA" id="ARBA00022679"/>
    </source>
</evidence>
<evidence type="ECO:0000313" key="15">
    <source>
        <dbReference type="Proteomes" id="UP001148203"/>
    </source>
</evidence>
<dbReference type="InterPro" id="IPR003594">
    <property type="entry name" value="HATPase_dom"/>
</dbReference>
<dbReference type="EMBL" id="JAMDGY010000013">
    <property type="protein sequence ID" value="MDD0989779.1"/>
    <property type="molecule type" value="Genomic_DNA"/>
</dbReference>
<dbReference type="InterPro" id="IPR035965">
    <property type="entry name" value="PAS-like_dom_sf"/>
</dbReference>
<evidence type="ECO:0000256" key="2">
    <source>
        <dbReference type="ARBA" id="ARBA00006402"/>
    </source>
</evidence>
<dbReference type="PANTHER" id="PTHR43711:SF1">
    <property type="entry name" value="HISTIDINE KINASE 1"/>
    <property type="match status" value="1"/>
</dbReference>
<dbReference type="Proteomes" id="UP001148203">
    <property type="component" value="Unassembled WGS sequence"/>
</dbReference>
<dbReference type="GO" id="GO:0005524">
    <property type="term" value="F:ATP binding"/>
    <property type="evidence" value="ECO:0007669"/>
    <property type="project" value="UniProtKB-KW"/>
</dbReference>
<comment type="catalytic activity">
    <reaction evidence="1">
        <text>ATP + protein L-histidine = ADP + protein N-phospho-L-histidine.</text>
        <dbReference type="EC" id="2.7.13.3"/>
    </reaction>
</comment>
<dbReference type="InterPro" id="IPR036890">
    <property type="entry name" value="HATPase_C_sf"/>
</dbReference>
<dbReference type="PRINTS" id="PR00344">
    <property type="entry name" value="BCTRLSENSOR"/>
</dbReference>
<reference evidence="14 15" key="1">
    <citation type="submission" date="2022-05" db="EMBL/GenBank/DDBJ databases">
        <title>Novel Pseudomonas spp. Isolated from a Rainbow Trout Aquaculture Facility.</title>
        <authorList>
            <person name="Testerman T."/>
            <person name="Graf J."/>
        </authorList>
    </citation>
    <scope>NUCLEOTIDE SEQUENCE [LARGE SCALE GENOMIC DNA]</scope>
    <source>
        <strain evidence="14 15">ID681</strain>
    </source>
</reference>
<dbReference type="EC" id="2.7.13.3" evidence="3"/>
<evidence type="ECO:0000256" key="10">
    <source>
        <dbReference type="ARBA" id="ARBA00023012"/>
    </source>
</evidence>
<dbReference type="InterPro" id="IPR003018">
    <property type="entry name" value="GAF"/>
</dbReference>
<evidence type="ECO:0000256" key="4">
    <source>
        <dbReference type="ARBA" id="ARBA00022543"/>
    </source>
</evidence>
<keyword evidence="6" id="KW-0716">Sensory transduction</keyword>
<dbReference type="SMART" id="SM00065">
    <property type="entry name" value="GAF"/>
    <property type="match status" value="1"/>
</dbReference>
<dbReference type="InterPro" id="IPR016132">
    <property type="entry name" value="Phyto_chromo_attachment"/>
</dbReference>
<sequence length="741" mass="80948">MTDGTDQAFEQLLENCADEPIQYPGAIQPHGVLMTLSEPGFEVRQVSRNVGALLGLEAAQVLGKTLTAVIGQRVAKAVRQAVEAGTLDELTPIPMKVHGTEFEGFLHRHQGLLILEMEVRPRSVGDQQAHLSRLLQRLQAAKSLDELYEASVREIQRMTGYDRVLIYRFEEQGHGQVMAEASSPGMELFKGLFFPASDIPPQARQLYQSNWLRIIPNAAYQPVPLVPTLRPDTQTPLDLSFATLRSVSPIHCQYMQNMGVLSSMSISLLKGGKLWGLISCGHRQPLHVPSEMRSACKTIGQVLSLQISALESLQLAAQREEKLQTLHQLGEAMAANAGSVFDGLAENAQVLMDLVGAGGVAIIDGTQLRTAGVCPSAQQVRDLHQWITAQARPVFASHALSSIYPQAGDFCALASGVLAFTLPKPIDNGVLWFRPEVKETINWSGDPSKPLQLEPSENGLRLRPRTSFEIWKVEMEGISRPWGHGDQFAANDLRRSALEFDLARQVLKEQAAVRARDELVAVVSHDLRNPMTVISMLCGMLQKSFSSDGPNASRRITSAISTMQQATSRMNVLLDDLLDTSRIEAGRYTIAPQPLDVSHIFEEAYTLLAPLALNKSVELSFHAEPGLVIHADPERLFQVLSNLIGNAIKFTPAEGRVGVVAMSDGEQIVFSVRDTGKGIPAEQLPHVFDRYWTAREGNPSGTGLGLYISQGIIQAHGGVMQAASEPGQGSEFRFTLPKPGV</sequence>
<gene>
    <name evidence="14" type="ORF">M5G11_04450</name>
</gene>
<dbReference type="Pfam" id="PF01590">
    <property type="entry name" value="GAF"/>
    <property type="match status" value="1"/>
</dbReference>
<dbReference type="Gene3D" id="3.30.565.10">
    <property type="entry name" value="Histidine kinase-like ATPase, C-terminal domain"/>
    <property type="match status" value="1"/>
</dbReference>
<dbReference type="Gene3D" id="3.30.450.270">
    <property type="match status" value="1"/>
</dbReference>
<organism evidence="14 15">
    <name type="scientific">Pseudomonas fontis</name>
    <dbReference type="NCBI Taxonomy" id="2942633"/>
    <lineage>
        <taxon>Bacteria</taxon>
        <taxon>Pseudomonadati</taxon>
        <taxon>Pseudomonadota</taxon>
        <taxon>Gammaproteobacteria</taxon>
        <taxon>Pseudomonadales</taxon>
        <taxon>Pseudomonadaceae</taxon>
        <taxon>Pseudomonas</taxon>
    </lineage>
</organism>
<dbReference type="Pfam" id="PF00360">
    <property type="entry name" value="PHY"/>
    <property type="match status" value="1"/>
</dbReference>
<evidence type="ECO:0000256" key="5">
    <source>
        <dbReference type="ARBA" id="ARBA00022553"/>
    </source>
</evidence>
<evidence type="ECO:0000256" key="8">
    <source>
        <dbReference type="ARBA" id="ARBA00022777"/>
    </source>
</evidence>
<accession>A0ABT5NNM4</accession>
<feature type="domain" description="Histidine kinase" evidence="13">
    <location>
        <begin position="522"/>
        <end position="740"/>
    </location>
</feature>
<evidence type="ECO:0000256" key="9">
    <source>
        <dbReference type="ARBA" id="ARBA00022991"/>
    </source>
</evidence>
<proteinExistence type="inferred from homology"/>
<feature type="domain" description="Phytochrome chromophore attachment site" evidence="12">
    <location>
        <begin position="143"/>
        <end position="301"/>
    </location>
</feature>
<dbReference type="CDD" id="cd00082">
    <property type="entry name" value="HisKA"/>
    <property type="match status" value="1"/>
</dbReference>
<dbReference type="InterPro" id="IPR036097">
    <property type="entry name" value="HisK_dim/P_sf"/>
</dbReference>
<dbReference type="SMART" id="SM00388">
    <property type="entry name" value="HisKA"/>
    <property type="match status" value="1"/>
</dbReference>
<comment type="similarity">
    <text evidence="2">In the N-terminal section; belongs to the phytochrome family.</text>
</comment>
<dbReference type="InterPro" id="IPR013654">
    <property type="entry name" value="PAS_2"/>
</dbReference>
<keyword evidence="8" id="KW-0418">Kinase</keyword>
<dbReference type="Gene3D" id="3.30.450.20">
    <property type="entry name" value="PAS domain"/>
    <property type="match status" value="1"/>
</dbReference>
<keyword evidence="9" id="KW-0157">Chromophore</keyword>
<dbReference type="SUPFAM" id="SSF55874">
    <property type="entry name" value="ATPase domain of HSP90 chaperone/DNA topoisomerase II/histidine kinase"/>
    <property type="match status" value="1"/>
</dbReference>
<dbReference type="InterPro" id="IPR043150">
    <property type="entry name" value="Phytochrome_PHY_sf"/>
</dbReference>
<keyword evidence="7" id="KW-0808">Transferase</keyword>
<evidence type="ECO:0000259" key="12">
    <source>
        <dbReference type="PROSITE" id="PS50046"/>
    </source>
</evidence>
<keyword evidence="14" id="KW-0547">Nucleotide-binding</keyword>
<dbReference type="InterPro" id="IPR029016">
    <property type="entry name" value="GAF-like_dom_sf"/>
</dbReference>
<dbReference type="SUPFAM" id="SSF55785">
    <property type="entry name" value="PYP-like sensor domain (PAS domain)"/>
    <property type="match status" value="1"/>
</dbReference>
<dbReference type="SUPFAM" id="SSF47384">
    <property type="entry name" value="Homodimeric domain of signal transducing histidine kinase"/>
    <property type="match status" value="1"/>
</dbReference>
<dbReference type="PROSITE" id="PS50046">
    <property type="entry name" value="PHYTOCHROME_2"/>
    <property type="match status" value="1"/>
</dbReference>
<evidence type="ECO:0000256" key="1">
    <source>
        <dbReference type="ARBA" id="ARBA00000085"/>
    </source>
</evidence>
<dbReference type="PROSITE" id="PS50109">
    <property type="entry name" value="HIS_KIN"/>
    <property type="match status" value="1"/>
</dbReference>
<dbReference type="SMART" id="SM00387">
    <property type="entry name" value="HATPase_c"/>
    <property type="match status" value="1"/>
</dbReference>
<name>A0ABT5NNM4_9PSED</name>
<dbReference type="SUPFAM" id="SSF55781">
    <property type="entry name" value="GAF domain-like"/>
    <property type="match status" value="2"/>
</dbReference>
<keyword evidence="14" id="KW-0067">ATP-binding</keyword>
<keyword evidence="10" id="KW-0902">Two-component regulatory system</keyword>
<dbReference type="CDD" id="cd00075">
    <property type="entry name" value="HATPase"/>
    <property type="match status" value="1"/>
</dbReference>
<protein>
    <recommendedName>
        <fullName evidence="3">histidine kinase</fullName>
        <ecNumber evidence="3">2.7.13.3</ecNumber>
    </recommendedName>
</protein>